<dbReference type="Proteomes" id="UP001431209">
    <property type="component" value="Unassembled WGS sequence"/>
</dbReference>
<dbReference type="GO" id="GO:0007032">
    <property type="term" value="P:endosome organization"/>
    <property type="evidence" value="ECO:0007669"/>
    <property type="project" value="InterPro"/>
</dbReference>
<feature type="domain" description="DnaJ homologue subfamily C GRV2/DNAJC13 N-terminal" evidence="1">
    <location>
        <begin position="700"/>
        <end position="782"/>
    </location>
</feature>
<sequence length="1590" mass="182964">MSQTSYTPYGDDILGRHYVIMKTKIFKDKPRILVIKNSGFELVQTIPPGIKRSVEWSNVRALRFDQEHSRQVIIEYNTKDKKTLLTDTRCELLAHFFSAYKSIDSQRYDCQKITKCGKKVPVVLSLDSTSYKTITTETNAAGRVHPYHTITCIECVNAEETTLVIHLTHGHVQRFEVDSIDKLKMIVQRIKELQERYLGRFEPADYKIFNSNEVVPFKKLTSEILATVRYDTIVDRIKQPDRLIPRRILLTDRTIIEAHVEGDIISSEHKLGHINNLIRLDERNLIIEYNTNFQYHYSQEVMDDLITSILELADRAKLLLNVRNSIPLNGIRVGHPNFVSADYDDYIITWLSVAIKPQQMSQPESWKVVLLEFIDNYQLKHFSQHIQINQKHSSKERKAFQSLLAMLRHLVSSDAGKNQTNLNDLYILVLSCMQRLLILPEVFEDVQKKDILEQLLRVLYPLRSSSDPMVIYMCSQVLRFSVDQLYERKNNKKELTNKINLFQPTPERDPMNVIFDHFLSTRIQSIGKNGFTLAYHSVLSLLENLMFSGAYSTDRHVFVRLVQYCRSHADDLFTLSFDSPSLSLRYNAALLLRVVLQYGEDEKAHRNVKYRAVHTVQLLQQILLASSGEQDPIRAAVNAENVGYLSEGYKEAMFLLRRIFSPTLIKKLTLFNDTKNTQHGLIKKIQGSSEVQIPVQPYNKLSQNWKMLFSSVMGPESKTSSANLIWDERTQKELITRLQTEISQNDKLPENVVWNHEEFNISYECLSNEPQVGKYYLRFFLSPRFDMGWGDDAVVDNPVDFIEQLHDQIMLSPSDAMVCLCLRVATCVYMFHKQEIGPYPYMHHICELLKDRSHQVQSQYQRMLVLVDVLNFVRQLLVNSENIESFVRFGGIQIILGYISMIHGQLPDVPDKVDLNGTIDSTTPLIMSALNYQEHNSINPNRISDQPNIHVTVIQSSVRILLGVLTHHPDMDHKDRIIVPMPVAKNILSTPNIIPHLIQLLLFGDHGNMFIFITQLLKSLIMYNDDLIPELYRTGLFYLLFLYDGSSIEDMVQILQYAHRAQSSETSILSDILPDQLIYRLDTWSVQDFCTAYQAQDICTPDIIWNAKMRCDLKNIISSHLSNFINVISQDQNAIYQYEPLRQPVIYERLMDEPVCAHYYLNNLMDTSTWPSDFKIQDATILQDELILQLDQSITKQNWDHASKCLRCLLLVMNHTDHTTFKSFSSHFAVILKCCNCLVDSDQLHLQHEILELIHQLMKLSKENSVGLIKGNVINPIISIFDKISFKLSSNPPESSPDGITPNDKLQNYFENRKIAILQKDLARKSLHHEREDTMAVNMPEEDNNVDYDGNQMSSSGANPFMTPGDDYTLAHLSDPRDQLAHVASQCVKLILFVSQNYHESSSGQLQQSLTLMKSVVSLCMLPYNETTKECISISLDTLSSLFKDPSLQERALTSGALVCTLIHALNASDSEIALKGSRSTRRMAGWRLPNDDSSVSVNLIVDRSLRTLLPDHLCACLMNRGDSEFYELFNQDESTITVMWNQDSRNELLEFLHSLRLNMMMGNGFDVQLIHDFKYHSHDHEPMSCGVFL</sequence>
<protein>
    <submittedName>
        <fullName evidence="2">DnaJ</fullName>
    </submittedName>
</protein>
<dbReference type="GO" id="GO:0006898">
    <property type="term" value="P:receptor-mediated endocytosis"/>
    <property type="evidence" value="ECO:0007669"/>
    <property type="project" value="TreeGrafter"/>
</dbReference>
<reference evidence="2 3" key="1">
    <citation type="submission" date="2024-03" db="EMBL/GenBank/DDBJ databases">
        <title>The Acrasis kona genome and developmental transcriptomes reveal deep origins of eukaryotic multicellular pathways.</title>
        <authorList>
            <person name="Sheikh S."/>
            <person name="Fu C.-J."/>
            <person name="Brown M.W."/>
            <person name="Baldauf S.L."/>
        </authorList>
    </citation>
    <scope>NUCLEOTIDE SEQUENCE [LARGE SCALE GENOMIC DNA]</scope>
    <source>
        <strain evidence="2 3">ATCC MYA-3509</strain>
    </source>
</reference>
<organism evidence="2 3">
    <name type="scientific">Acrasis kona</name>
    <dbReference type="NCBI Taxonomy" id="1008807"/>
    <lineage>
        <taxon>Eukaryota</taxon>
        <taxon>Discoba</taxon>
        <taxon>Heterolobosea</taxon>
        <taxon>Tetramitia</taxon>
        <taxon>Eutetramitia</taxon>
        <taxon>Acrasidae</taxon>
        <taxon>Acrasis</taxon>
    </lineage>
</organism>
<dbReference type="EMBL" id="JAOPGA020000904">
    <property type="protein sequence ID" value="KAL0482891.1"/>
    <property type="molecule type" value="Genomic_DNA"/>
</dbReference>
<dbReference type="PANTHER" id="PTHR36983:SF2">
    <property type="entry name" value="DNAJ HOMOLOG SUBFAMILY C MEMBER 13"/>
    <property type="match status" value="1"/>
</dbReference>
<dbReference type="InterPro" id="IPR044978">
    <property type="entry name" value="GRV2/DNAJC13"/>
</dbReference>
<comment type="caution">
    <text evidence="2">The sequence shown here is derived from an EMBL/GenBank/DDBJ whole genome shotgun (WGS) entry which is preliminary data.</text>
</comment>
<evidence type="ECO:0000313" key="3">
    <source>
        <dbReference type="Proteomes" id="UP001431209"/>
    </source>
</evidence>
<feature type="domain" description="DnaJ homologue subfamily C GRV2/DNAJC13 N-terminal" evidence="1">
    <location>
        <begin position="70"/>
        <end position="670"/>
    </location>
</feature>
<proteinExistence type="predicted"/>
<dbReference type="PANTHER" id="PTHR36983">
    <property type="entry name" value="DNAJ HOMOLOG SUBFAMILY C MEMBER 13"/>
    <property type="match status" value="1"/>
</dbReference>
<evidence type="ECO:0000259" key="1">
    <source>
        <dbReference type="Pfam" id="PF19432"/>
    </source>
</evidence>
<dbReference type="Pfam" id="PF19432">
    <property type="entry name" value="RME-8_N"/>
    <property type="match status" value="2"/>
</dbReference>
<dbReference type="InterPro" id="IPR045802">
    <property type="entry name" value="GRV2/DNAJC13_N"/>
</dbReference>
<keyword evidence="3" id="KW-1185">Reference proteome</keyword>
<dbReference type="GO" id="GO:2000641">
    <property type="term" value="P:regulation of early endosome to late endosome transport"/>
    <property type="evidence" value="ECO:0007669"/>
    <property type="project" value="InterPro"/>
</dbReference>
<name>A0AAW2YZF7_9EUKA</name>
<evidence type="ECO:0000313" key="2">
    <source>
        <dbReference type="EMBL" id="KAL0482891.1"/>
    </source>
</evidence>
<gene>
    <name evidence="2" type="ORF">AKO1_014174</name>
</gene>
<dbReference type="GO" id="GO:0010008">
    <property type="term" value="C:endosome membrane"/>
    <property type="evidence" value="ECO:0007669"/>
    <property type="project" value="TreeGrafter"/>
</dbReference>
<accession>A0AAW2YZF7</accession>